<feature type="domain" description="AB hydrolase-1" evidence="2">
    <location>
        <begin position="73"/>
        <end position="172"/>
    </location>
</feature>
<proteinExistence type="predicted"/>
<dbReference type="InterPro" id="IPR029058">
    <property type="entry name" value="AB_hydrolase_fold"/>
</dbReference>
<dbReference type="PANTHER" id="PTHR43433">
    <property type="entry name" value="HYDROLASE, ALPHA/BETA FOLD FAMILY PROTEIN"/>
    <property type="match status" value="1"/>
</dbReference>
<dbReference type="InterPro" id="IPR050471">
    <property type="entry name" value="AB_hydrolase"/>
</dbReference>
<name>A0AAV0B804_PHAPC</name>
<dbReference type="Proteomes" id="UP001153365">
    <property type="component" value="Unassembled WGS sequence"/>
</dbReference>
<evidence type="ECO:0000259" key="2">
    <source>
        <dbReference type="Pfam" id="PF00561"/>
    </source>
</evidence>
<evidence type="ECO:0000313" key="4">
    <source>
        <dbReference type="Proteomes" id="UP001153365"/>
    </source>
</evidence>
<dbReference type="SUPFAM" id="SSF53474">
    <property type="entry name" value="alpha/beta-Hydrolases"/>
    <property type="match status" value="1"/>
</dbReference>
<feature type="signal peptide" evidence="1">
    <location>
        <begin position="1"/>
        <end position="20"/>
    </location>
</feature>
<dbReference type="AlphaFoldDB" id="A0AAV0B804"/>
<sequence>MVKSSFFLALLPFLLNYTYATVTPSITRRANEPWLNLPNTPSLPGKPAGKTVDVNGAKLWYAEFGNVQSKEVPLILLHGGFGNSDYYGSLIPLVNQTRRIITMDTRGQGRSTMDAQKLTFELYASDITGLLKNLGISKAAFVGWSHMGVGTIATMLGSQTASFVDRALLYGAYSNVQANNESYSGTQIYKTFIERAAAEYKHYQPNGDLETLSKALVMI</sequence>
<keyword evidence="1" id="KW-0732">Signal</keyword>
<dbReference type="PANTHER" id="PTHR43433:SF5">
    <property type="entry name" value="AB HYDROLASE-1 DOMAIN-CONTAINING PROTEIN"/>
    <property type="match status" value="1"/>
</dbReference>
<reference evidence="3" key="1">
    <citation type="submission" date="2022-06" db="EMBL/GenBank/DDBJ databases">
        <authorList>
            <consortium name="SYNGENTA / RWTH Aachen University"/>
        </authorList>
    </citation>
    <scope>NUCLEOTIDE SEQUENCE</scope>
</reference>
<gene>
    <name evidence="3" type="ORF">PPACK8108_LOCUS16560</name>
</gene>
<comment type="caution">
    <text evidence="3">The sequence shown here is derived from an EMBL/GenBank/DDBJ whole genome shotgun (WGS) entry which is preliminary data.</text>
</comment>
<keyword evidence="3" id="KW-0378">Hydrolase</keyword>
<dbReference type="InterPro" id="IPR000073">
    <property type="entry name" value="AB_hydrolase_1"/>
</dbReference>
<keyword evidence="4" id="KW-1185">Reference proteome</keyword>
<dbReference type="Gene3D" id="3.40.50.1820">
    <property type="entry name" value="alpha/beta hydrolase"/>
    <property type="match status" value="1"/>
</dbReference>
<organism evidence="3 4">
    <name type="scientific">Phakopsora pachyrhizi</name>
    <name type="common">Asian soybean rust disease fungus</name>
    <dbReference type="NCBI Taxonomy" id="170000"/>
    <lineage>
        <taxon>Eukaryota</taxon>
        <taxon>Fungi</taxon>
        <taxon>Dikarya</taxon>
        <taxon>Basidiomycota</taxon>
        <taxon>Pucciniomycotina</taxon>
        <taxon>Pucciniomycetes</taxon>
        <taxon>Pucciniales</taxon>
        <taxon>Phakopsoraceae</taxon>
        <taxon>Phakopsora</taxon>
    </lineage>
</organism>
<protein>
    <submittedName>
        <fullName evidence="3">Alpha/Beta hydrolase protein</fullName>
    </submittedName>
</protein>
<accession>A0AAV0B804</accession>
<evidence type="ECO:0000256" key="1">
    <source>
        <dbReference type="SAM" id="SignalP"/>
    </source>
</evidence>
<dbReference type="EMBL" id="CALTRL010004520">
    <property type="protein sequence ID" value="CAH7683184.1"/>
    <property type="molecule type" value="Genomic_DNA"/>
</dbReference>
<feature type="chain" id="PRO_5043751281" evidence="1">
    <location>
        <begin position="21"/>
        <end position="219"/>
    </location>
</feature>
<evidence type="ECO:0000313" key="3">
    <source>
        <dbReference type="EMBL" id="CAH7683184.1"/>
    </source>
</evidence>
<dbReference type="Pfam" id="PF00561">
    <property type="entry name" value="Abhydrolase_1"/>
    <property type="match status" value="1"/>
</dbReference>
<dbReference type="GO" id="GO:0016787">
    <property type="term" value="F:hydrolase activity"/>
    <property type="evidence" value="ECO:0007669"/>
    <property type="project" value="UniProtKB-KW"/>
</dbReference>